<reference evidence="1 2" key="1">
    <citation type="submission" date="2013-03" db="EMBL/GenBank/DDBJ databases">
        <title>Whole genome shotgun sequencing of Clostridium sartagoforme AAU1.</title>
        <authorList>
            <person name="Joshi C.G."/>
            <person name="Duggirala S.M."/>
            <person name="Nathani N.M."/>
            <person name="Bhatt V.D."/>
            <person name="Patel A.K."/>
            <person name="Pandya P.R."/>
            <person name="KaPatel J.A."/>
        </authorList>
    </citation>
    <scope>NUCLEOTIDE SEQUENCE [LARGE SCALE GENOMIC DNA]</scope>
    <source>
        <strain evidence="1 2">AAU1</strain>
    </source>
</reference>
<keyword evidence="2" id="KW-1185">Reference proteome</keyword>
<organism evidence="1 2">
    <name type="scientific">Clostridium sartagoforme AAU1</name>
    <dbReference type="NCBI Taxonomy" id="1202534"/>
    <lineage>
        <taxon>Bacteria</taxon>
        <taxon>Bacillati</taxon>
        <taxon>Bacillota</taxon>
        <taxon>Clostridia</taxon>
        <taxon>Eubacteriales</taxon>
        <taxon>Clostridiaceae</taxon>
        <taxon>Clostridium</taxon>
    </lineage>
</organism>
<dbReference type="AlphaFoldDB" id="R9C6X3"/>
<dbReference type="EMBL" id="ASRV01000130">
    <property type="protein sequence ID" value="EOR25119.1"/>
    <property type="molecule type" value="Genomic_DNA"/>
</dbReference>
<dbReference type="Proteomes" id="UP000013988">
    <property type="component" value="Unassembled WGS sequence"/>
</dbReference>
<sequence length="168" mass="19300">MNHTQKKKHKKSTSLNQLNRLSVCKDQILAFMYDFDSLYNYTNFISELSDTEIVATVIATFCLIDRTISLIMYYKEKIMKGENLFLIKNCVYIRYLNEISRNLDILSIESAENKGKVKACGILNALKVETSNLNFAIECLSRYLDKEGYDNKALHNLTSAYILIGGEK</sequence>
<evidence type="ECO:0000313" key="1">
    <source>
        <dbReference type="EMBL" id="EOR25119.1"/>
    </source>
</evidence>
<proteinExistence type="predicted"/>
<dbReference type="PATRIC" id="fig|1202534.3.peg.2166"/>
<protein>
    <submittedName>
        <fullName evidence="1">Uncharacterized protein</fullName>
    </submittedName>
</protein>
<name>R9C6X3_9CLOT</name>
<gene>
    <name evidence="1" type="ORF">A500_10929</name>
</gene>
<comment type="caution">
    <text evidence="1">The sequence shown here is derived from an EMBL/GenBank/DDBJ whole genome shotgun (WGS) entry which is preliminary data.</text>
</comment>
<evidence type="ECO:0000313" key="2">
    <source>
        <dbReference type="Proteomes" id="UP000013988"/>
    </source>
</evidence>
<accession>R9C6X3</accession>